<sequence>MIKNVVDVLFGGISFWLVGYGFSFGNGSLSNPFIGWGDFCVTAEEDKLGVTYSKFIFQASFATTATTIVSGISKIR</sequence>
<dbReference type="EMBL" id="JAIWYP010000009">
    <property type="protein sequence ID" value="KAH3769454.1"/>
    <property type="molecule type" value="Genomic_DNA"/>
</dbReference>
<dbReference type="InterPro" id="IPR024041">
    <property type="entry name" value="NH4_transpt_AmtB-like_dom"/>
</dbReference>
<feature type="domain" description="Ammonium transporter AmtB-like" evidence="5">
    <location>
        <begin position="1"/>
        <end position="72"/>
    </location>
</feature>
<protein>
    <recommendedName>
        <fullName evidence="5">Ammonium transporter AmtB-like domain-containing protein</fullName>
    </recommendedName>
</protein>
<reference evidence="6" key="2">
    <citation type="submission" date="2020-11" db="EMBL/GenBank/DDBJ databases">
        <authorList>
            <person name="McCartney M.A."/>
            <person name="Auch B."/>
            <person name="Kono T."/>
            <person name="Mallez S."/>
            <person name="Becker A."/>
            <person name="Gohl D.M."/>
            <person name="Silverstein K.A.T."/>
            <person name="Koren S."/>
            <person name="Bechman K.B."/>
            <person name="Herman A."/>
            <person name="Abrahante J.E."/>
            <person name="Garbe J."/>
        </authorList>
    </citation>
    <scope>NUCLEOTIDE SEQUENCE</scope>
    <source>
        <strain evidence="6">Duluth1</strain>
        <tissue evidence="6">Whole animal</tissue>
    </source>
</reference>
<dbReference type="GO" id="GO:0005886">
    <property type="term" value="C:plasma membrane"/>
    <property type="evidence" value="ECO:0007669"/>
    <property type="project" value="TreeGrafter"/>
</dbReference>
<dbReference type="Gene3D" id="1.10.3430.10">
    <property type="entry name" value="Ammonium transporter AmtB like domains"/>
    <property type="match status" value="1"/>
</dbReference>
<reference evidence="6" key="1">
    <citation type="journal article" date="2019" name="bioRxiv">
        <title>The Genome of the Zebra Mussel, Dreissena polymorpha: A Resource for Invasive Species Research.</title>
        <authorList>
            <person name="McCartney M.A."/>
            <person name="Auch B."/>
            <person name="Kono T."/>
            <person name="Mallez S."/>
            <person name="Zhang Y."/>
            <person name="Obille A."/>
            <person name="Becker A."/>
            <person name="Abrahante J.E."/>
            <person name="Garbe J."/>
            <person name="Badalamenti J.P."/>
            <person name="Herman A."/>
            <person name="Mangelson H."/>
            <person name="Liachko I."/>
            <person name="Sullivan S."/>
            <person name="Sone E.D."/>
            <person name="Koren S."/>
            <person name="Silverstein K.A.T."/>
            <person name="Beckman K.B."/>
            <person name="Gohl D.M."/>
        </authorList>
    </citation>
    <scope>NUCLEOTIDE SEQUENCE</scope>
    <source>
        <strain evidence="6">Duluth1</strain>
        <tissue evidence="6">Whole animal</tissue>
    </source>
</reference>
<dbReference type="InterPro" id="IPR029020">
    <property type="entry name" value="Ammonium/urea_transptr"/>
</dbReference>
<dbReference type="PANTHER" id="PTHR11730:SF58">
    <property type="entry name" value="AMMONIUM TRANSPORTER"/>
    <property type="match status" value="1"/>
</dbReference>
<organism evidence="6 7">
    <name type="scientific">Dreissena polymorpha</name>
    <name type="common">Zebra mussel</name>
    <name type="synonym">Mytilus polymorpha</name>
    <dbReference type="NCBI Taxonomy" id="45954"/>
    <lineage>
        <taxon>Eukaryota</taxon>
        <taxon>Metazoa</taxon>
        <taxon>Spiralia</taxon>
        <taxon>Lophotrochozoa</taxon>
        <taxon>Mollusca</taxon>
        <taxon>Bivalvia</taxon>
        <taxon>Autobranchia</taxon>
        <taxon>Heteroconchia</taxon>
        <taxon>Euheterodonta</taxon>
        <taxon>Imparidentia</taxon>
        <taxon>Neoheterodontei</taxon>
        <taxon>Myida</taxon>
        <taxon>Dreissenoidea</taxon>
        <taxon>Dreissenidae</taxon>
        <taxon>Dreissena</taxon>
    </lineage>
</organism>
<dbReference type="GO" id="GO:0097272">
    <property type="term" value="P:ammonium homeostasis"/>
    <property type="evidence" value="ECO:0007669"/>
    <property type="project" value="TreeGrafter"/>
</dbReference>
<evidence type="ECO:0000313" key="6">
    <source>
        <dbReference type="EMBL" id="KAH3769454.1"/>
    </source>
</evidence>
<evidence type="ECO:0000256" key="2">
    <source>
        <dbReference type="ARBA" id="ARBA00022692"/>
    </source>
</evidence>
<evidence type="ECO:0000256" key="3">
    <source>
        <dbReference type="ARBA" id="ARBA00022989"/>
    </source>
</evidence>
<evidence type="ECO:0000256" key="4">
    <source>
        <dbReference type="ARBA" id="ARBA00023136"/>
    </source>
</evidence>
<evidence type="ECO:0000313" key="7">
    <source>
        <dbReference type="Proteomes" id="UP000828390"/>
    </source>
</evidence>
<comment type="subcellular location">
    <subcellularLocation>
        <location evidence="1">Membrane</location>
        <topology evidence="1">Multi-pass membrane protein</topology>
    </subcellularLocation>
</comment>
<comment type="caution">
    <text evidence="6">The sequence shown here is derived from an EMBL/GenBank/DDBJ whole genome shotgun (WGS) entry which is preliminary data.</text>
</comment>
<dbReference type="AlphaFoldDB" id="A0A9D4DZX3"/>
<dbReference type="Proteomes" id="UP000828390">
    <property type="component" value="Unassembled WGS sequence"/>
</dbReference>
<keyword evidence="2" id="KW-0812">Transmembrane</keyword>
<keyword evidence="4" id="KW-0472">Membrane</keyword>
<proteinExistence type="predicted"/>
<evidence type="ECO:0000259" key="5">
    <source>
        <dbReference type="Pfam" id="PF00909"/>
    </source>
</evidence>
<gene>
    <name evidence="6" type="ORF">DPMN_170723</name>
</gene>
<dbReference type="PANTHER" id="PTHR11730">
    <property type="entry name" value="AMMONIUM TRANSPORTER"/>
    <property type="match status" value="1"/>
</dbReference>
<keyword evidence="7" id="KW-1185">Reference proteome</keyword>
<accession>A0A9D4DZX3</accession>
<dbReference type="SUPFAM" id="SSF111352">
    <property type="entry name" value="Ammonium transporter"/>
    <property type="match status" value="1"/>
</dbReference>
<dbReference type="Pfam" id="PF00909">
    <property type="entry name" value="Ammonium_transp"/>
    <property type="match status" value="1"/>
</dbReference>
<name>A0A9D4DZX3_DREPO</name>
<evidence type="ECO:0000256" key="1">
    <source>
        <dbReference type="ARBA" id="ARBA00004141"/>
    </source>
</evidence>
<keyword evidence="3" id="KW-1133">Transmembrane helix</keyword>
<dbReference type="GO" id="GO:0008519">
    <property type="term" value="F:ammonium channel activity"/>
    <property type="evidence" value="ECO:0007669"/>
    <property type="project" value="InterPro"/>
</dbReference>